<sequence length="70" mass="7153">MESSTVCSEPLEDEADGVVEQASSDLTARGEPENAPTAMAEALALEAVAATKLLVPEAVEEAMAAKGYSV</sequence>
<reference evidence="1" key="2">
    <citation type="submission" date="2021-02" db="EMBL/GenBank/DDBJ databases">
        <authorList>
            <person name="Kimball J.A."/>
            <person name="Haas M.W."/>
            <person name="Macchietto M."/>
            <person name="Kono T."/>
            <person name="Duquette J."/>
            <person name="Shao M."/>
        </authorList>
    </citation>
    <scope>NUCLEOTIDE SEQUENCE</scope>
    <source>
        <tissue evidence="1">Fresh leaf tissue</tissue>
    </source>
</reference>
<dbReference type="EMBL" id="JAAALK010000080">
    <property type="protein sequence ID" value="KAG8095031.1"/>
    <property type="molecule type" value="Genomic_DNA"/>
</dbReference>
<protein>
    <submittedName>
        <fullName evidence="1">Uncharacterized protein</fullName>
    </submittedName>
</protein>
<proteinExistence type="predicted"/>
<dbReference type="Proteomes" id="UP000729402">
    <property type="component" value="Unassembled WGS sequence"/>
</dbReference>
<accession>A0A8J5WTL4</accession>
<gene>
    <name evidence="1" type="ORF">GUJ93_ZPchr0012g18801</name>
</gene>
<dbReference type="AlphaFoldDB" id="A0A8J5WTL4"/>
<evidence type="ECO:0000313" key="2">
    <source>
        <dbReference type="Proteomes" id="UP000729402"/>
    </source>
</evidence>
<name>A0A8J5WTL4_ZIZPA</name>
<evidence type="ECO:0000313" key="1">
    <source>
        <dbReference type="EMBL" id="KAG8095031.1"/>
    </source>
</evidence>
<organism evidence="1 2">
    <name type="scientific">Zizania palustris</name>
    <name type="common">Northern wild rice</name>
    <dbReference type="NCBI Taxonomy" id="103762"/>
    <lineage>
        <taxon>Eukaryota</taxon>
        <taxon>Viridiplantae</taxon>
        <taxon>Streptophyta</taxon>
        <taxon>Embryophyta</taxon>
        <taxon>Tracheophyta</taxon>
        <taxon>Spermatophyta</taxon>
        <taxon>Magnoliopsida</taxon>
        <taxon>Liliopsida</taxon>
        <taxon>Poales</taxon>
        <taxon>Poaceae</taxon>
        <taxon>BOP clade</taxon>
        <taxon>Oryzoideae</taxon>
        <taxon>Oryzeae</taxon>
        <taxon>Zizaniinae</taxon>
        <taxon>Zizania</taxon>
    </lineage>
</organism>
<comment type="caution">
    <text evidence="1">The sequence shown here is derived from an EMBL/GenBank/DDBJ whole genome shotgun (WGS) entry which is preliminary data.</text>
</comment>
<keyword evidence="2" id="KW-1185">Reference proteome</keyword>
<reference evidence="1" key="1">
    <citation type="journal article" date="2021" name="bioRxiv">
        <title>Whole Genome Assembly and Annotation of Northern Wild Rice, Zizania palustris L., Supports a Whole Genome Duplication in the Zizania Genus.</title>
        <authorList>
            <person name="Haas M."/>
            <person name="Kono T."/>
            <person name="Macchietto M."/>
            <person name="Millas R."/>
            <person name="McGilp L."/>
            <person name="Shao M."/>
            <person name="Duquette J."/>
            <person name="Hirsch C.N."/>
            <person name="Kimball J."/>
        </authorList>
    </citation>
    <scope>NUCLEOTIDE SEQUENCE</scope>
    <source>
        <tissue evidence="1">Fresh leaf tissue</tissue>
    </source>
</reference>